<comment type="caution">
    <text evidence="1">The sequence shown here is derived from an EMBL/GenBank/DDBJ whole genome shotgun (WGS) entry which is preliminary data.</text>
</comment>
<evidence type="ECO:0000313" key="2">
    <source>
        <dbReference type="Proteomes" id="UP000178444"/>
    </source>
</evidence>
<dbReference type="AlphaFoldDB" id="A0A1F8GRM3"/>
<reference evidence="1 2" key="1">
    <citation type="journal article" date="2016" name="Nat. Commun.">
        <title>Thousands of microbial genomes shed light on interconnected biogeochemical processes in an aquifer system.</title>
        <authorList>
            <person name="Anantharaman K."/>
            <person name="Brown C.T."/>
            <person name="Hug L.A."/>
            <person name="Sharon I."/>
            <person name="Castelle C.J."/>
            <person name="Probst A.J."/>
            <person name="Thomas B.C."/>
            <person name="Singh A."/>
            <person name="Wilkins M.J."/>
            <person name="Karaoz U."/>
            <person name="Brodie E.L."/>
            <person name="Williams K.H."/>
            <person name="Hubbard S.S."/>
            <person name="Banfield J.F."/>
        </authorList>
    </citation>
    <scope>NUCLEOTIDE SEQUENCE [LARGE SCALE GENOMIC DNA]</scope>
</reference>
<sequence>MVLLLLALGSYEYNRYFKVWAKDAETAGAFNQNYVDIAQQINALPTSVPKYVIVKAPTVTFRLPDQDKELPVSAATVMFLTDTVSQEKRAAKHVVYLSPEQVFDARIARGAKIFRIE</sequence>
<dbReference type="Proteomes" id="UP000178444">
    <property type="component" value="Unassembled WGS sequence"/>
</dbReference>
<evidence type="ECO:0000313" key="1">
    <source>
        <dbReference type="EMBL" id="OGN27640.1"/>
    </source>
</evidence>
<accession>A0A1F8GRM3</accession>
<protein>
    <submittedName>
        <fullName evidence="1">Uncharacterized protein</fullName>
    </submittedName>
</protein>
<proteinExistence type="predicted"/>
<name>A0A1F8GRM3_9BACT</name>
<dbReference type="EMBL" id="MGKO01000008">
    <property type="protein sequence ID" value="OGN27640.1"/>
    <property type="molecule type" value="Genomic_DNA"/>
</dbReference>
<organism evidence="1 2">
    <name type="scientific">Candidatus Yanofskybacteria bacterium RIFCSPLOWO2_01_FULL_49_17</name>
    <dbReference type="NCBI Taxonomy" id="1802700"/>
    <lineage>
        <taxon>Bacteria</taxon>
        <taxon>Candidatus Yanofskyibacteriota</taxon>
    </lineage>
</organism>
<gene>
    <name evidence="1" type="ORF">A2941_01475</name>
</gene>